<dbReference type="GO" id="GO:0005524">
    <property type="term" value="F:ATP binding"/>
    <property type="evidence" value="ECO:0007669"/>
    <property type="project" value="InterPro"/>
</dbReference>
<accession>A0A376LAC5</accession>
<feature type="domain" description="Sigma-54 factor interaction" evidence="3">
    <location>
        <begin position="13"/>
        <end position="33"/>
    </location>
</feature>
<dbReference type="AlphaFoldDB" id="A0A376LAC5"/>
<name>A0A376LAC5_ECOLX</name>
<reference evidence="4 5" key="1">
    <citation type="submission" date="2018-06" db="EMBL/GenBank/DDBJ databases">
        <authorList>
            <consortium name="Pathogen Informatics"/>
            <person name="Doyle S."/>
        </authorList>
    </citation>
    <scope>NUCLEOTIDE SEQUENCE [LARGE SCALE GENOMIC DNA]</scope>
    <source>
        <strain evidence="4 5">NCTC7928</strain>
    </source>
</reference>
<evidence type="ECO:0000313" key="5">
    <source>
        <dbReference type="Proteomes" id="UP000254877"/>
    </source>
</evidence>
<evidence type="ECO:0000259" key="3">
    <source>
        <dbReference type="Pfam" id="PF00158"/>
    </source>
</evidence>
<dbReference type="InterPro" id="IPR027417">
    <property type="entry name" value="P-loop_NTPase"/>
</dbReference>
<gene>
    <name evidence="4" type="ORF">NCTC7928_01409</name>
</gene>
<sequence>MRVARLLALSAIREGLFQAAEGGTLFLDEIWRYARTVAGQTAARVAGA</sequence>
<evidence type="ECO:0000256" key="2">
    <source>
        <dbReference type="ARBA" id="ARBA00023163"/>
    </source>
</evidence>
<dbReference type="PROSITE" id="PS00676">
    <property type="entry name" value="SIGMA54_INTERACT_2"/>
    <property type="match status" value="1"/>
</dbReference>
<dbReference type="Proteomes" id="UP000254877">
    <property type="component" value="Unassembled WGS sequence"/>
</dbReference>
<dbReference type="EMBL" id="UGAB01000002">
    <property type="protein sequence ID" value="STF40840.1"/>
    <property type="molecule type" value="Genomic_DNA"/>
</dbReference>
<protein>
    <recommendedName>
        <fullName evidence="3">Sigma-54 factor interaction domain-containing protein</fullName>
    </recommendedName>
</protein>
<dbReference type="InterPro" id="IPR025943">
    <property type="entry name" value="Sigma_54_int_dom_ATP-bd_2"/>
</dbReference>
<dbReference type="GO" id="GO:0006355">
    <property type="term" value="P:regulation of DNA-templated transcription"/>
    <property type="evidence" value="ECO:0007669"/>
    <property type="project" value="InterPro"/>
</dbReference>
<dbReference type="Pfam" id="PF00158">
    <property type="entry name" value="Sigma54_activat"/>
    <property type="match status" value="1"/>
</dbReference>
<evidence type="ECO:0000313" key="4">
    <source>
        <dbReference type="EMBL" id="STF40840.1"/>
    </source>
</evidence>
<organism evidence="4 5">
    <name type="scientific">Escherichia coli</name>
    <dbReference type="NCBI Taxonomy" id="562"/>
    <lineage>
        <taxon>Bacteria</taxon>
        <taxon>Pseudomonadati</taxon>
        <taxon>Pseudomonadota</taxon>
        <taxon>Gammaproteobacteria</taxon>
        <taxon>Enterobacterales</taxon>
        <taxon>Enterobacteriaceae</taxon>
        <taxon>Escherichia</taxon>
    </lineage>
</organism>
<keyword evidence="2" id="KW-0804">Transcription</keyword>
<keyword evidence="1" id="KW-0805">Transcription regulation</keyword>
<dbReference type="InterPro" id="IPR002078">
    <property type="entry name" value="Sigma_54_int"/>
</dbReference>
<proteinExistence type="predicted"/>
<evidence type="ECO:0000256" key="1">
    <source>
        <dbReference type="ARBA" id="ARBA00023015"/>
    </source>
</evidence>
<dbReference type="Gene3D" id="3.40.50.300">
    <property type="entry name" value="P-loop containing nucleotide triphosphate hydrolases"/>
    <property type="match status" value="1"/>
</dbReference>